<evidence type="ECO:0000256" key="3">
    <source>
        <dbReference type="ARBA" id="ARBA00022741"/>
    </source>
</evidence>
<evidence type="ECO:0000256" key="6">
    <source>
        <dbReference type="ARBA" id="ARBA00026121"/>
    </source>
</evidence>
<evidence type="ECO:0000313" key="8">
    <source>
        <dbReference type="EMBL" id="CAB3219804.1"/>
    </source>
</evidence>
<dbReference type="GO" id="GO:0005783">
    <property type="term" value="C:endoplasmic reticulum"/>
    <property type="evidence" value="ECO:0007669"/>
    <property type="project" value="TreeGrafter"/>
</dbReference>
<dbReference type="PANTHER" id="PTHR43272">
    <property type="entry name" value="LONG-CHAIN-FATTY-ACID--COA LIGASE"/>
    <property type="match status" value="1"/>
</dbReference>
<organism evidence="8">
    <name type="scientific">Phallusia mammillata</name>
    <dbReference type="NCBI Taxonomy" id="59560"/>
    <lineage>
        <taxon>Eukaryota</taxon>
        <taxon>Metazoa</taxon>
        <taxon>Chordata</taxon>
        <taxon>Tunicata</taxon>
        <taxon>Ascidiacea</taxon>
        <taxon>Phlebobranchia</taxon>
        <taxon>Ascidiidae</taxon>
        <taxon>Phallusia</taxon>
    </lineage>
</organism>
<dbReference type="EMBL" id="LR782680">
    <property type="protein sequence ID" value="CAB3219804.1"/>
    <property type="molecule type" value="mRNA"/>
</dbReference>
<feature type="domain" description="AMP-dependent synthetase/ligase" evidence="7">
    <location>
        <begin position="67"/>
        <end position="491"/>
    </location>
</feature>
<dbReference type="GO" id="GO:0004467">
    <property type="term" value="F:long-chain fatty acid-CoA ligase activity"/>
    <property type="evidence" value="ECO:0007669"/>
    <property type="project" value="UniProtKB-EC"/>
</dbReference>
<proteinExistence type="evidence at transcript level"/>
<keyword evidence="5" id="KW-0067">ATP-binding</keyword>
<dbReference type="InterPro" id="IPR042099">
    <property type="entry name" value="ANL_N_sf"/>
</dbReference>
<dbReference type="Pfam" id="PF00501">
    <property type="entry name" value="AMP-binding"/>
    <property type="match status" value="1"/>
</dbReference>
<sequence length="670" mass="74359">MSRRLKAKRVRSGADSPYRCVENMGSLMHTAHKDHKTMDKIFEDAAKTHANLPCLGTRELLSEEDEKQPDGKVFKKAIFGEYKWESYKDVFARVVNLGRGLSLCGLKPREKIAIFLDTRAEWMISIQACFRQNFPAVTVYATLGEEGIAHALNETEVTHVITCASLLNSRLKNCLADIPSVTHIIYVEDCPVKDLNLDEKITLHTFSHIEAMGRSEEGRQLERDTPKSDDLGIIMYTSGQSGDPKGVLINHSNFVAGMSGIGTRVPNLNTTDVYIGYLPLAHVLELAAENIMICSGARIGYSSPLTLSDKSSRIKKGSKGDASVLQPTLMAAVPEIMERMRKAVMQNVDEASPLKKKLFKVAYKYKYKEVERGNDTPVLNRVIFKAPRALLGGKVRALLSGGAPMDAQTQRFMNICMCAPIGQGYGLTETCGATTVSQVLEDFSTGRVGPPLPCCEVKLVAWEEGGYSPSNKPHPQGEIHIGGPNITQGYFKKPEKTAEDFYVDENGQRWFKTGDIGQVDDDGAIRIIDRKKDLVKLSHGEYLALGSIEAKLKSSPLIDNVWVYANSSQPYALAFVIPNEKALTNVATSKGIQKPYEELCQDPTMNKELKNAIATTSKISKLQKFEIPQKMFVEPSPWLPEDGLITAAFKLKRKALEQRYREQIDNLYGQ</sequence>
<evidence type="ECO:0000256" key="1">
    <source>
        <dbReference type="ARBA" id="ARBA00006432"/>
    </source>
</evidence>
<keyword evidence="4" id="KW-0276">Fatty acid metabolism</keyword>
<evidence type="ECO:0000256" key="4">
    <source>
        <dbReference type="ARBA" id="ARBA00022832"/>
    </source>
</evidence>
<keyword evidence="4" id="KW-0443">Lipid metabolism</keyword>
<dbReference type="GO" id="GO:0005886">
    <property type="term" value="C:plasma membrane"/>
    <property type="evidence" value="ECO:0007669"/>
    <property type="project" value="TreeGrafter"/>
</dbReference>
<evidence type="ECO:0000259" key="7">
    <source>
        <dbReference type="Pfam" id="PF00501"/>
    </source>
</evidence>
<keyword evidence="2 8" id="KW-0436">Ligase</keyword>
<evidence type="ECO:0000256" key="5">
    <source>
        <dbReference type="ARBA" id="ARBA00022840"/>
    </source>
</evidence>
<dbReference type="AlphaFoldDB" id="A0A6F9D566"/>
<dbReference type="PANTHER" id="PTHR43272:SF83">
    <property type="entry name" value="ACYL-COA SYNTHETASE LONG-CHAIN, ISOFORM J"/>
    <property type="match status" value="1"/>
</dbReference>
<comment type="similarity">
    <text evidence="1">Belongs to the ATP-dependent AMP-binding enzyme family.</text>
</comment>
<dbReference type="InterPro" id="IPR000873">
    <property type="entry name" value="AMP-dep_synth/lig_dom"/>
</dbReference>
<dbReference type="GO" id="GO:0030182">
    <property type="term" value="P:neuron differentiation"/>
    <property type="evidence" value="ECO:0007669"/>
    <property type="project" value="TreeGrafter"/>
</dbReference>
<evidence type="ECO:0000256" key="2">
    <source>
        <dbReference type="ARBA" id="ARBA00022598"/>
    </source>
</evidence>
<dbReference type="Gene3D" id="3.40.50.12780">
    <property type="entry name" value="N-terminal domain of ligase-like"/>
    <property type="match status" value="1"/>
</dbReference>
<gene>
    <name evidence="8" type="primary">Acsl1-004</name>
</gene>
<dbReference type="GO" id="GO:0005811">
    <property type="term" value="C:lipid droplet"/>
    <property type="evidence" value="ECO:0007669"/>
    <property type="project" value="TreeGrafter"/>
</dbReference>
<keyword evidence="3" id="KW-0547">Nucleotide-binding</keyword>
<dbReference type="EC" id="6.2.1.3" evidence="6"/>
<reference evidence="8" key="1">
    <citation type="submission" date="2020-04" db="EMBL/GenBank/DDBJ databases">
        <authorList>
            <person name="Neveu A P."/>
        </authorList>
    </citation>
    <scope>NUCLEOTIDE SEQUENCE</scope>
    <source>
        <tissue evidence="8">Whole embryo</tissue>
    </source>
</reference>
<accession>A0A6F9D566</accession>
<dbReference type="SUPFAM" id="SSF56801">
    <property type="entry name" value="Acetyl-CoA synthetase-like"/>
    <property type="match status" value="1"/>
</dbReference>
<dbReference type="GO" id="GO:0005524">
    <property type="term" value="F:ATP binding"/>
    <property type="evidence" value="ECO:0007669"/>
    <property type="project" value="UniProtKB-KW"/>
</dbReference>
<name>A0A6F9D566_9ASCI</name>
<dbReference type="GO" id="GO:0035336">
    <property type="term" value="P:long-chain fatty-acyl-CoA metabolic process"/>
    <property type="evidence" value="ECO:0007669"/>
    <property type="project" value="TreeGrafter"/>
</dbReference>
<protein>
    <recommendedName>
        <fullName evidence="6">long-chain-fatty-acid--CoA ligase</fullName>
        <ecNumber evidence="6">6.2.1.3</ecNumber>
    </recommendedName>
</protein>